<dbReference type="InterPro" id="IPR005128">
    <property type="entry name" value="Acetolactate_a_deCO2ase"/>
</dbReference>
<comment type="catalytic activity">
    <reaction evidence="1 9">
        <text>(2S)-2-acetolactate + H(+) = (R)-acetoin + CO2</text>
        <dbReference type="Rhea" id="RHEA:21580"/>
        <dbReference type="ChEBI" id="CHEBI:15378"/>
        <dbReference type="ChEBI" id="CHEBI:15686"/>
        <dbReference type="ChEBI" id="CHEBI:16526"/>
        <dbReference type="ChEBI" id="CHEBI:58476"/>
        <dbReference type="EC" id="4.1.1.5"/>
    </reaction>
</comment>
<feature type="chain" id="PRO_5045308814" description="Alpha-acetolactate decarboxylase" evidence="10">
    <location>
        <begin position="24"/>
        <end position="270"/>
    </location>
</feature>
<sequence>MKRIPLYCYLLLATIGYSFTAAAQQKTKPVNTNENNLFSAGLASAFIGGLYDAYYPYKQLKQHGNFGLGAPARLDGELLVFNGHLYQTQSSGKTTEIADTGKTPYAVVCFFRPVRVFKHTGTLNKAAFYSYLDSLLTNQNGIYAIHVSGKFKLVKARAFPPVEKPYLPLASMLDRQHFFDHADMNGDLIGFRIPKLIEGPHIAGYHFHFLSADKAFGGHVVDLTAEDITVEIDPLSSFTFDIPQTPEFDHFDFAKDRKEEIKSVENGKKQ</sequence>
<reference evidence="11 12" key="1">
    <citation type="submission" date="2023-11" db="EMBL/GenBank/DDBJ databases">
        <title>Analysis of the Genomes of Mucilaginibacter gossypii cycad 4 and M. sabulilitoris SNA2: microbes with the potential for plant growth promotion.</title>
        <authorList>
            <person name="Hirsch A.M."/>
            <person name="Humm E."/>
            <person name="Rubbi M."/>
            <person name="Del Vecchio G."/>
            <person name="Ha S.M."/>
            <person name="Pellegrini M."/>
            <person name="Gunsalus R.P."/>
        </authorList>
    </citation>
    <scope>NUCLEOTIDE SEQUENCE [LARGE SCALE GENOMIC DNA]</scope>
    <source>
        <strain evidence="11 12">SNA2</strain>
    </source>
</reference>
<dbReference type="SUPFAM" id="SSF117856">
    <property type="entry name" value="AF0104/ALDC/Ptd012-like"/>
    <property type="match status" value="1"/>
</dbReference>
<gene>
    <name evidence="11" type="primary">budA</name>
    <name evidence="11" type="ORF">SNE25_10875</name>
</gene>
<dbReference type="EC" id="4.1.1.5" evidence="4 9"/>
<evidence type="ECO:0000256" key="6">
    <source>
        <dbReference type="ARBA" id="ARBA00022793"/>
    </source>
</evidence>
<evidence type="ECO:0000256" key="7">
    <source>
        <dbReference type="ARBA" id="ARBA00023061"/>
    </source>
</evidence>
<dbReference type="Pfam" id="PF03306">
    <property type="entry name" value="AAL_decarboxy"/>
    <property type="match status" value="1"/>
</dbReference>
<keyword evidence="7 9" id="KW-0005">Acetoin biosynthesis</keyword>
<evidence type="ECO:0000313" key="11">
    <source>
        <dbReference type="EMBL" id="WPU96022.1"/>
    </source>
</evidence>
<evidence type="ECO:0000256" key="1">
    <source>
        <dbReference type="ARBA" id="ARBA00001784"/>
    </source>
</evidence>
<comment type="similarity">
    <text evidence="3 9">Belongs to the alpha-acetolactate decarboxylase family.</text>
</comment>
<evidence type="ECO:0000256" key="4">
    <source>
        <dbReference type="ARBA" id="ARBA00013204"/>
    </source>
</evidence>
<accession>A0ABZ0TU72</accession>
<dbReference type="PANTHER" id="PTHR35524">
    <property type="entry name" value="ALPHA-ACETOLACTATE DECARBOXYLASE"/>
    <property type="match status" value="1"/>
</dbReference>
<dbReference type="GO" id="GO:0047605">
    <property type="term" value="F:acetolactate decarboxylase activity"/>
    <property type="evidence" value="ECO:0007669"/>
    <property type="project" value="UniProtKB-EC"/>
</dbReference>
<protein>
    <recommendedName>
        <fullName evidence="5 9">Alpha-acetolactate decarboxylase</fullName>
        <ecNumber evidence="4 9">4.1.1.5</ecNumber>
    </recommendedName>
</protein>
<keyword evidence="12" id="KW-1185">Reference proteome</keyword>
<evidence type="ECO:0000256" key="8">
    <source>
        <dbReference type="ARBA" id="ARBA00023239"/>
    </source>
</evidence>
<evidence type="ECO:0000256" key="10">
    <source>
        <dbReference type="SAM" id="SignalP"/>
    </source>
</evidence>
<evidence type="ECO:0000256" key="3">
    <source>
        <dbReference type="ARBA" id="ARBA00007106"/>
    </source>
</evidence>
<organism evidence="11 12">
    <name type="scientific">Mucilaginibacter sabulilitoris</name>
    <dbReference type="NCBI Taxonomy" id="1173583"/>
    <lineage>
        <taxon>Bacteria</taxon>
        <taxon>Pseudomonadati</taxon>
        <taxon>Bacteroidota</taxon>
        <taxon>Sphingobacteriia</taxon>
        <taxon>Sphingobacteriales</taxon>
        <taxon>Sphingobacteriaceae</taxon>
        <taxon>Mucilaginibacter</taxon>
    </lineage>
</organism>
<dbReference type="Proteomes" id="UP001324380">
    <property type="component" value="Chromosome"/>
</dbReference>
<dbReference type="CDD" id="cd17299">
    <property type="entry name" value="acetolactate_decarboxylase"/>
    <property type="match status" value="1"/>
</dbReference>
<keyword evidence="10" id="KW-0732">Signal</keyword>
<feature type="signal peptide" evidence="10">
    <location>
        <begin position="1"/>
        <end position="23"/>
    </location>
</feature>
<proteinExistence type="inferred from homology"/>
<dbReference type="PIRSF" id="PIRSF001332">
    <property type="entry name" value="Acetolac_decarb"/>
    <property type="match status" value="1"/>
</dbReference>
<dbReference type="Gene3D" id="3.30.1330.80">
    <property type="entry name" value="Hypothetical protein, similar to alpha- acetolactate decarboxylase, domain 2"/>
    <property type="match status" value="2"/>
</dbReference>
<evidence type="ECO:0000256" key="2">
    <source>
        <dbReference type="ARBA" id="ARBA00005170"/>
    </source>
</evidence>
<dbReference type="EMBL" id="CP139558">
    <property type="protein sequence ID" value="WPU96022.1"/>
    <property type="molecule type" value="Genomic_DNA"/>
</dbReference>
<name>A0ABZ0TU72_9SPHI</name>
<evidence type="ECO:0000313" key="12">
    <source>
        <dbReference type="Proteomes" id="UP001324380"/>
    </source>
</evidence>
<evidence type="ECO:0000256" key="5">
    <source>
        <dbReference type="ARBA" id="ARBA00020164"/>
    </source>
</evidence>
<keyword evidence="8 9" id="KW-0456">Lyase</keyword>
<keyword evidence="6 9" id="KW-0210">Decarboxylase</keyword>
<dbReference type="RefSeq" id="WP_321565125.1">
    <property type="nucleotide sequence ID" value="NZ_CP139558.1"/>
</dbReference>
<comment type="pathway">
    <text evidence="2 9">Polyol metabolism; (R,R)-butane-2,3-diol biosynthesis; (R,R)-butane-2,3-diol from pyruvate: step 2/3.</text>
</comment>
<dbReference type="NCBIfam" id="TIGR01252">
    <property type="entry name" value="acetolac_decarb"/>
    <property type="match status" value="1"/>
</dbReference>
<dbReference type="PANTHER" id="PTHR35524:SF1">
    <property type="entry name" value="ALPHA-ACETOLACTATE DECARBOXYLASE"/>
    <property type="match status" value="1"/>
</dbReference>
<evidence type="ECO:0000256" key="9">
    <source>
        <dbReference type="PIRNR" id="PIRNR001332"/>
    </source>
</evidence>